<dbReference type="AlphaFoldDB" id="U4TJ83"/>
<gene>
    <name evidence="1" type="ORF">L248_0465</name>
</gene>
<dbReference type="InterPro" id="IPR036249">
    <property type="entry name" value="Thioredoxin-like_sf"/>
</dbReference>
<dbReference type="CDD" id="cd02947">
    <property type="entry name" value="TRX_family"/>
    <property type="match status" value="2"/>
</dbReference>
<organism evidence="1 2">
    <name type="scientific">Schleiferilactobacillus shenzhenensis LY-73</name>
    <dbReference type="NCBI Taxonomy" id="1231336"/>
    <lineage>
        <taxon>Bacteria</taxon>
        <taxon>Bacillati</taxon>
        <taxon>Bacillota</taxon>
        <taxon>Bacilli</taxon>
        <taxon>Lactobacillales</taxon>
        <taxon>Lactobacillaceae</taxon>
        <taxon>Schleiferilactobacillus</taxon>
    </lineage>
</organism>
<evidence type="ECO:0008006" key="3">
    <source>
        <dbReference type="Google" id="ProtNLM"/>
    </source>
</evidence>
<accession>U4TJ83</accession>
<reference evidence="2" key="1">
    <citation type="journal article" date="2013" name="Genome Announc.">
        <title>Whole-Genome Sequencing of Lactobacillus shenzhenensis Strain LY-73T.</title>
        <authorList>
            <person name="Lin Z."/>
            <person name="Liu Z."/>
            <person name="Yang R."/>
            <person name="Zou Y."/>
            <person name="Wan D."/>
            <person name="Chen J."/>
            <person name="Guo M."/>
            <person name="Zhao J."/>
            <person name="Fang C."/>
            <person name="Yang R."/>
            <person name="Liu F."/>
        </authorList>
    </citation>
    <scope>NUCLEOTIDE SEQUENCE [LARGE SCALE GENOMIC DNA]</scope>
    <source>
        <strain evidence="2">LY-73</strain>
    </source>
</reference>
<dbReference type="Gene3D" id="3.40.30.10">
    <property type="entry name" value="Glutaredoxin"/>
    <property type="match status" value="2"/>
</dbReference>
<dbReference type="EMBL" id="KI271591">
    <property type="protein sequence ID" value="ERL64861.1"/>
    <property type="molecule type" value="Genomic_DNA"/>
</dbReference>
<evidence type="ECO:0000313" key="2">
    <source>
        <dbReference type="Proteomes" id="UP000030647"/>
    </source>
</evidence>
<dbReference type="Pfam" id="PF20207">
    <property type="entry name" value="DUF6568"/>
    <property type="match status" value="1"/>
</dbReference>
<evidence type="ECO:0000313" key="1">
    <source>
        <dbReference type="EMBL" id="ERL64861.1"/>
    </source>
</evidence>
<name>U4TJ83_9LACO</name>
<keyword evidence="2" id="KW-1185">Reference proteome</keyword>
<dbReference type="InterPro" id="IPR046698">
    <property type="entry name" value="PedC-like"/>
</dbReference>
<proteinExistence type="predicted"/>
<dbReference type="eggNOG" id="COG0526">
    <property type="taxonomic scope" value="Bacteria"/>
</dbReference>
<dbReference type="Proteomes" id="UP000030647">
    <property type="component" value="Unassembled WGS sequence"/>
</dbReference>
<sequence>MGEKIADKDSFSLFVYEPSCPPCQKEIKLLNTMRLGKQFYSLNLEKISAIENSRVKNLNIQYTPTLLKISHGTVIVRQEGFSDKAVLTRLQLNSPDTLISESFPVTKIFQPISVAQFEEMVKRGKSLIAYIGRPTCPDCASFEKSLANYDLSKYSGKVYYVNVELLHKDPAQWNFFKEQNSIQGTPAFVSYRAGKLISSSSWTVESGYSPKLALVWLTKEMK</sequence>
<dbReference type="HOGENOM" id="CLU_1244024_0_0_9"/>
<dbReference type="SUPFAM" id="SSF52833">
    <property type="entry name" value="Thioredoxin-like"/>
    <property type="match status" value="2"/>
</dbReference>
<protein>
    <recommendedName>
        <fullName evidence="3">Thioredoxin domain-containing protein</fullName>
    </recommendedName>
</protein>
<dbReference type="STRING" id="1231336.L248_0465"/>